<proteinExistence type="predicted"/>
<reference evidence="1" key="1">
    <citation type="journal article" date="2023" name="G3 (Bethesda)">
        <title>Whole genome assemblies of Zophobas morio and Tenebrio molitor.</title>
        <authorList>
            <person name="Kaur S."/>
            <person name="Stinson S.A."/>
            <person name="diCenzo G.C."/>
        </authorList>
    </citation>
    <scope>NUCLEOTIDE SEQUENCE</scope>
    <source>
        <strain evidence="1">QUZm001</strain>
    </source>
</reference>
<protein>
    <submittedName>
        <fullName evidence="1">Uncharacterized protein</fullName>
    </submittedName>
</protein>
<gene>
    <name evidence="1" type="ORF">Zmor_012639</name>
</gene>
<dbReference type="EMBL" id="JALNTZ010000004">
    <property type="protein sequence ID" value="KAJ3653385.1"/>
    <property type="molecule type" value="Genomic_DNA"/>
</dbReference>
<evidence type="ECO:0000313" key="2">
    <source>
        <dbReference type="Proteomes" id="UP001168821"/>
    </source>
</evidence>
<organism evidence="1 2">
    <name type="scientific">Zophobas morio</name>
    <dbReference type="NCBI Taxonomy" id="2755281"/>
    <lineage>
        <taxon>Eukaryota</taxon>
        <taxon>Metazoa</taxon>
        <taxon>Ecdysozoa</taxon>
        <taxon>Arthropoda</taxon>
        <taxon>Hexapoda</taxon>
        <taxon>Insecta</taxon>
        <taxon>Pterygota</taxon>
        <taxon>Neoptera</taxon>
        <taxon>Endopterygota</taxon>
        <taxon>Coleoptera</taxon>
        <taxon>Polyphaga</taxon>
        <taxon>Cucujiformia</taxon>
        <taxon>Tenebrionidae</taxon>
        <taxon>Zophobas</taxon>
    </lineage>
</organism>
<dbReference type="Proteomes" id="UP001168821">
    <property type="component" value="Unassembled WGS sequence"/>
</dbReference>
<comment type="caution">
    <text evidence="1">The sequence shown here is derived from an EMBL/GenBank/DDBJ whole genome shotgun (WGS) entry which is preliminary data.</text>
</comment>
<name>A0AA38IBC4_9CUCU</name>
<sequence>MSSFAAASGTLRSITVGKEIGLRSWGTLFFWVFVELQRGQRLAEMGRFGFNWAVMTLRVVGGGTKGWWTVVILVAIGNQQYTKISQVGADKVKDFHQWRGGISLEFSGILIS</sequence>
<dbReference type="AlphaFoldDB" id="A0AA38IBC4"/>
<evidence type="ECO:0000313" key="1">
    <source>
        <dbReference type="EMBL" id="KAJ3653385.1"/>
    </source>
</evidence>
<keyword evidence="2" id="KW-1185">Reference proteome</keyword>
<accession>A0AA38IBC4</accession>